<dbReference type="InterPro" id="IPR003439">
    <property type="entry name" value="ABC_transporter-like_ATP-bd"/>
</dbReference>
<dbReference type="SMART" id="SM00382">
    <property type="entry name" value="AAA"/>
    <property type="match status" value="2"/>
</dbReference>
<dbReference type="CDD" id="cd03216">
    <property type="entry name" value="ABC_Carb_Monos_I"/>
    <property type="match status" value="1"/>
</dbReference>
<dbReference type="FunFam" id="3.40.50.300:FF:000127">
    <property type="entry name" value="Ribose import ATP-binding protein RbsA"/>
    <property type="match status" value="1"/>
</dbReference>
<dbReference type="Proteomes" id="UP000593601">
    <property type="component" value="Chromosome"/>
</dbReference>
<dbReference type="EMBL" id="CP063304">
    <property type="protein sequence ID" value="QOV18735.1"/>
    <property type="molecule type" value="Genomic_DNA"/>
</dbReference>
<evidence type="ECO:0000256" key="1">
    <source>
        <dbReference type="ARBA" id="ARBA00004202"/>
    </source>
</evidence>
<evidence type="ECO:0000313" key="12">
    <source>
        <dbReference type="Proteomes" id="UP000593601"/>
    </source>
</evidence>
<dbReference type="RefSeq" id="WP_193735097.1">
    <property type="nucleotide sequence ID" value="NZ_CP063304.1"/>
</dbReference>
<accession>A0A7M2REG9</accession>
<dbReference type="KEGG" id="bliq:INP51_12075"/>
<evidence type="ECO:0000259" key="10">
    <source>
        <dbReference type="PROSITE" id="PS50893"/>
    </source>
</evidence>
<dbReference type="PANTHER" id="PTHR43790">
    <property type="entry name" value="CARBOHYDRATE TRANSPORT ATP-BINDING PROTEIN MG119-RELATED"/>
    <property type="match status" value="1"/>
</dbReference>
<evidence type="ECO:0000256" key="8">
    <source>
        <dbReference type="ARBA" id="ARBA00022967"/>
    </source>
</evidence>
<evidence type="ECO:0000256" key="3">
    <source>
        <dbReference type="ARBA" id="ARBA00022475"/>
    </source>
</evidence>
<dbReference type="InterPro" id="IPR003593">
    <property type="entry name" value="AAA+_ATPase"/>
</dbReference>
<feature type="domain" description="ABC transporter" evidence="10">
    <location>
        <begin position="6"/>
        <end position="499"/>
    </location>
</feature>
<proteinExistence type="predicted"/>
<dbReference type="PANTHER" id="PTHR43790:SF3">
    <property type="entry name" value="D-ALLOSE IMPORT ATP-BINDING PROTEIN ALSA-RELATED"/>
    <property type="match status" value="1"/>
</dbReference>
<keyword evidence="12" id="KW-1185">Reference proteome</keyword>
<reference evidence="11 12" key="1">
    <citation type="submission" date="2020-10" db="EMBL/GenBank/DDBJ databases">
        <title>Blautia liquoris sp.nov., isolated from the mud in a fermentation cellar used for the production of Chinese strong-flavoured liquor.</title>
        <authorList>
            <person name="Lu L."/>
        </authorList>
    </citation>
    <scope>NUCLEOTIDE SEQUENCE [LARGE SCALE GENOMIC DNA]</scope>
    <source>
        <strain evidence="11 12">LZLJ-3</strain>
    </source>
</reference>
<evidence type="ECO:0000256" key="5">
    <source>
        <dbReference type="ARBA" id="ARBA00022737"/>
    </source>
</evidence>
<dbReference type="GO" id="GO:0016887">
    <property type="term" value="F:ATP hydrolysis activity"/>
    <property type="evidence" value="ECO:0007669"/>
    <property type="project" value="InterPro"/>
</dbReference>
<dbReference type="SUPFAM" id="SSF52540">
    <property type="entry name" value="P-loop containing nucleoside triphosphate hydrolases"/>
    <property type="match status" value="2"/>
</dbReference>
<organism evidence="11 12">
    <name type="scientific">Blautia liquoris</name>
    <dbReference type="NCBI Taxonomy" id="2779518"/>
    <lineage>
        <taxon>Bacteria</taxon>
        <taxon>Bacillati</taxon>
        <taxon>Bacillota</taxon>
        <taxon>Clostridia</taxon>
        <taxon>Lachnospirales</taxon>
        <taxon>Lachnospiraceae</taxon>
        <taxon>Blautia</taxon>
    </lineage>
</organism>
<name>A0A7M2REG9_9FIRM</name>
<evidence type="ECO:0000256" key="4">
    <source>
        <dbReference type="ARBA" id="ARBA00022597"/>
    </source>
</evidence>
<gene>
    <name evidence="11" type="ORF">INP51_12075</name>
</gene>
<dbReference type="GO" id="GO:0005886">
    <property type="term" value="C:plasma membrane"/>
    <property type="evidence" value="ECO:0007669"/>
    <property type="project" value="UniProtKB-SubCell"/>
</dbReference>
<dbReference type="InterPro" id="IPR017871">
    <property type="entry name" value="ABC_transporter-like_CS"/>
</dbReference>
<dbReference type="AlphaFoldDB" id="A0A7M2REG9"/>
<evidence type="ECO:0000256" key="2">
    <source>
        <dbReference type="ARBA" id="ARBA00022448"/>
    </source>
</evidence>
<evidence type="ECO:0000313" key="11">
    <source>
        <dbReference type="EMBL" id="QOV18735.1"/>
    </source>
</evidence>
<dbReference type="GO" id="GO:0005524">
    <property type="term" value="F:ATP binding"/>
    <property type="evidence" value="ECO:0007669"/>
    <property type="project" value="UniProtKB-KW"/>
</dbReference>
<dbReference type="PROSITE" id="PS50893">
    <property type="entry name" value="ABC_TRANSPORTER_2"/>
    <property type="match status" value="1"/>
</dbReference>
<dbReference type="InterPro" id="IPR027417">
    <property type="entry name" value="P-loop_NTPase"/>
</dbReference>
<keyword evidence="2" id="KW-0813">Transport</keyword>
<keyword evidence="6" id="KW-0547">Nucleotide-binding</keyword>
<keyword evidence="8" id="KW-1278">Translocase</keyword>
<keyword evidence="9" id="KW-0472">Membrane</keyword>
<evidence type="ECO:0000256" key="7">
    <source>
        <dbReference type="ARBA" id="ARBA00022840"/>
    </source>
</evidence>
<keyword evidence="3" id="KW-1003">Cell membrane</keyword>
<keyword evidence="4" id="KW-0762">Sugar transport</keyword>
<evidence type="ECO:0000256" key="9">
    <source>
        <dbReference type="ARBA" id="ARBA00023136"/>
    </source>
</evidence>
<dbReference type="Pfam" id="PF00005">
    <property type="entry name" value="ABC_tran"/>
    <property type="match status" value="2"/>
</dbReference>
<dbReference type="CDD" id="cd03215">
    <property type="entry name" value="ABC_Carb_Monos_II"/>
    <property type="match status" value="1"/>
</dbReference>
<sequence>MQDTILKIENISKFYPGVTALSNVSFEVNAGEVRGLCGENGAGKSTLIKCVMGVERPDKGRILMNYNGEWVENTSAMKAQSHGVYANYQNVNISPELSIAENYYLGRQPKGRSGRIDWKKMYRDSQKIIDQFDMNVNPRQKISSLPIAMQAMVTISKISVSDDLKIVIFDEPTALLENEKVETLYKFIKELKRKGVSVIYISHRLEEIMDVCDTVTILKDGTYIDTKAIENVTKDSLIKMMVGRELSDIYNIKKRKSGDELLRIENFSDSFNFKNINFSLHAGEIIGFAGLVGSGRSEIMRALCGVEKRLTGDTYIRGEKVRIKNPSSALEHGIGFLTEDRRMDGLALILPIKINVNMNSYNRISKSGIISLKKESERAKKYSSDVNVKTPSIMQLAGNLSGGNQQKVVIAKLLCRDPDILIFDEPTVGVDVGAKEEIYKIMEKLIANGKGIILISSYLPEVMGLSDRLFVMAQGTIKAEFNLNDTKKISEEDVLKKASDEC</sequence>
<dbReference type="PROSITE" id="PS00211">
    <property type="entry name" value="ABC_TRANSPORTER_1"/>
    <property type="match status" value="1"/>
</dbReference>
<keyword evidence="5" id="KW-0677">Repeat</keyword>
<comment type="subcellular location">
    <subcellularLocation>
        <location evidence="1">Cell membrane</location>
        <topology evidence="1">Peripheral membrane protein</topology>
    </subcellularLocation>
</comment>
<keyword evidence="7 11" id="KW-0067">ATP-binding</keyword>
<dbReference type="Gene3D" id="3.40.50.300">
    <property type="entry name" value="P-loop containing nucleotide triphosphate hydrolases"/>
    <property type="match status" value="2"/>
</dbReference>
<protein>
    <submittedName>
        <fullName evidence="11">Sugar ABC transporter ATP-binding protein</fullName>
    </submittedName>
</protein>
<dbReference type="InterPro" id="IPR050107">
    <property type="entry name" value="ABC_carbohydrate_import_ATPase"/>
</dbReference>
<evidence type="ECO:0000256" key="6">
    <source>
        <dbReference type="ARBA" id="ARBA00022741"/>
    </source>
</evidence>